<dbReference type="GO" id="GO:0008374">
    <property type="term" value="F:O-acyltransferase activity"/>
    <property type="evidence" value="ECO:0007669"/>
    <property type="project" value="InterPro"/>
</dbReference>
<dbReference type="EMBL" id="AUSU01001261">
    <property type="protein sequence ID" value="EPS71440.1"/>
    <property type="molecule type" value="Genomic_DNA"/>
</dbReference>
<dbReference type="GO" id="GO:0005886">
    <property type="term" value="C:plasma membrane"/>
    <property type="evidence" value="ECO:0007669"/>
    <property type="project" value="TreeGrafter"/>
</dbReference>
<feature type="domain" description="O-acyltransferase WSD1 C-terminal" evidence="1">
    <location>
        <begin position="42"/>
        <end position="143"/>
    </location>
</feature>
<feature type="non-terminal residue" evidence="2">
    <location>
        <position position="144"/>
    </location>
</feature>
<dbReference type="Pfam" id="PF06974">
    <property type="entry name" value="WS_DGAT_C"/>
    <property type="match status" value="1"/>
</dbReference>
<evidence type="ECO:0000313" key="2">
    <source>
        <dbReference type="EMBL" id="EPS71440.1"/>
    </source>
</evidence>
<accession>S8CX26</accession>
<feature type="non-terminal residue" evidence="2">
    <location>
        <position position="1"/>
    </location>
</feature>
<gene>
    <name evidence="2" type="ORF">M569_03321</name>
</gene>
<proteinExistence type="predicted"/>
<evidence type="ECO:0000259" key="1">
    <source>
        <dbReference type="Pfam" id="PF06974"/>
    </source>
</evidence>
<dbReference type="GO" id="GO:0019432">
    <property type="term" value="P:triglyceride biosynthetic process"/>
    <property type="evidence" value="ECO:0007669"/>
    <property type="project" value="TreeGrafter"/>
</dbReference>
<sequence length="144" mass="16271">LENGVKNRRIRGLLAFNMRPSATIEDMSEVMEGGRKLDLNSWGNKVGFMLIPLKLRLESNPVSYLRSAKAIMDRKKLSLQPHAGYYFVKLLMLLLGMKTTSRILRRTFGHLSFGVSNMVGPREEISLFDYPLTYLAPTVTGIHG</sequence>
<dbReference type="InterPro" id="IPR009721">
    <property type="entry name" value="O-acyltransferase_WSD1_C"/>
</dbReference>
<protein>
    <recommendedName>
        <fullName evidence="1">O-acyltransferase WSD1 C-terminal domain-containing protein</fullName>
    </recommendedName>
</protein>
<dbReference type="OrthoDB" id="619536at2759"/>
<organism evidence="2 3">
    <name type="scientific">Genlisea aurea</name>
    <dbReference type="NCBI Taxonomy" id="192259"/>
    <lineage>
        <taxon>Eukaryota</taxon>
        <taxon>Viridiplantae</taxon>
        <taxon>Streptophyta</taxon>
        <taxon>Embryophyta</taxon>
        <taxon>Tracheophyta</taxon>
        <taxon>Spermatophyta</taxon>
        <taxon>Magnoliopsida</taxon>
        <taxon>eudicotyledons</taxon>
        <taxon>Gunneridae</taxon>
        <taxon>Pentapetalae</taxon>
        <taxon>asterids</taxon>
        <taxon>lamiids</taxon>
        <taxon>Lamiales</taxon>
        <taxon>Lentibulariaceae</taxon>
        <taxon>Genlisea</taxon>
    </lineage>
</organism>
<dbReference type="Proteomes" id="UP000015453">
    <property type="component" value="Unassembled WGS sequence"/>
</dbReference>
<dbReference type="AlphaFoldDB" id="S8CX26"/>
<reference evidence="2 3" key="1">
    <citation type="journal article" date="2013" name="BMC Genomics">
        <title>The miniature genome of a carnivorous plant Genlisea aurea contains a low number of genes and short non-coding sequences.</title>
        <authorList>
            <person name="Leushkin E.V."/>
            <person name="Sutormin R.A."/>
            <person name="Nabieva E.R."/>
            <person name="Penin A.A."/>
            <person name="Kondrashov A.S."/>
            <person name="Logacheva M.D."/>
        </authorList>
    </citation>
    <scope>NUCLEOTIDE SEQUENCE [LARGE SCALE GENOMIC DNA]</scope>
</reference>
<evidence type="ECO:0000313" key="3">
    <source>
        <dbReference type="Proteomes" id="UP000015453"/>
    </source>
</evidence>
<keyword evidence="3" id="KW-1185">Reference proteome</keyword>
<comment type="caution">
    <text evidence="2">The sequence shown here is derived from an EMBL/GenBank/DDBJ whole genome shotgun (WGS) entry which is preliminary data.</text>
</comment>
<dbReference type="PANTHER" id="PTHR31650">
    <property type="entry name" value="O-ACYLTRANSFERASE (WSD1-LIKE) FAMILY PROTEIN"/>
    <property type="match status" value="1"/>
</dbReference>
<name>S8CX26_9LAMI</name>
<dbReference type="InterPro" id="IPR045034">
    <property type="entry name" value="O-acyltransferase_WSD1-like"/>
</dbReference>
<dbReference type="PANTHER" id="PTHR31650:SF1">
    <property type="entry name" value="WAX ESTER SYNTHASE_DIACYLGLYCEROL ACYLTRANSFERASE 4-RELATED"/>
    <property type="match status" value="1"/>
</dbReference>